<evidence type="ECO:0000256" key="1">
    <source>
        <dbReference type="SAM" id="MobiDB-lite"/>
    </source>
</evidence>
<feature type="region of interest" description="Disordered" evidence="1">
    <location>
        <begin position="49"/>
        <end position="78"/>
    </location>
</feature>
<evidence type="ECO:0000313" key="2">
    <source>
        <dbReference type="EMBL" id="GBP77722.1"/>
    </source>
</evidence>
<proteinExistence type="predicted"/>
<organism evidence="2 3">
    <name type="scientific">Eumeta variegata</name>
    <name type="common">Bagworm moth</name>
    <name type="synonym">Eumeta japonica</name>
    <dbReference type="NCBI Taxonomy" id="151549"/>
    <lineage>
        <taxon>Eukaryota</taxon>
        <taxon>Metazoa</taxon>
        <taxon>Ecdysozoa</taxon>
        <taxon>Arthropoda</taxon>
        <taxon>Hexapoda</taxon>
        <taxon>Insecta</taxon>
        <taxon>Pterygota</taxon>
        <taxon>Neoptera</taxon>
        <taxon>Endopterygota</taxon>
        <taxon>Lepidoptera</taxon>
        <taxon>Glossata</taxon>
        <taxon>Ditrysia</taxon>
        <taxon>Tineoidea</taxon>
        <taxon>Psychidae</taxon>
        <taxon>Oiketicinae</taxon>
        <taxon>Eumeta</taxon>
    </lineage>
</organism>
<reference evidence="2 3" key="1">
    <citation type="journal article" date="2019" name="Commun. Biol.">
        <title>The bagworm genome reveals a unique fibroin gene that provides high tensile strength.</title>
        <authorList>
            <person name="Kono N."/>
            <person name="Nakamura H."/>
            <person name="Ohtoshi R."/>
            <person name="Tomita M."/>
            <person name="Numata K."/>
            <person name="Arakawa K."/>
        </authorList>
    </citation>
    <scope>NUCLEOTIDE SEQUENCE [LARGE SCALE GENOMIC DNA]</scope>
</reference>
<sequence>MKSNQLKGAKAPRNNLRLCFAYERFILSDVLSAANTSCARRARYMIVNRTKPIRSPDRDSGGGGAEKGRRRGKEIQRSARRSYAEWLAAQTGRDNSGSSMLNVMVAIVLAAAPSCAAAARRLTFASRPHL</sequence>
<dbReference type="EMBL" id="BGZK01001344">
    <property type="protein sequence ID" value="GBP77722.1"/>
    <property type="molecule type" value="Genomic_DNA"/>
</dbReference>
<dbReference type="AlphaFoldDB" id="A0A4C1YS81"/>
<name>A0A4C1YS81_EUMVA</name>
<evidence type="ECO:0000313" key="3">
    <source>
        <dbReference type="Proteomes" id="UP000299102"/>
    </source>
</evidence>
<dbReference type="Proteomes" id="UP000299102">
    <property type="component" value="Unassembled WGS sequence"/>
</dbReference>
<comment type="caution">
    <text evidence="2">The sequence shown here is derived from an EMBL/GenBank/DDBJ whole genome shotgun (WGS) entry which is preliminary data.</text>
</comment>
<accession>A0A4C1YS81</accession>
<gene>
    <name evidence="2" type="ORF">EVAR_55386_1</name>
</gene>
<protein>
    <submittedName>
        <fullName evidence="2">Uncharacterized protein</fullName>
    </submittedName>
</protein>
<keyword evidence="3" id="KW-1185">Reference proteome</keyword>